<dbReference type="KEGG" id="tig:THII_2094"/>
<organism evidence="3 4">
    <name type="scientific">Thioploca ingrica</name>
    <dbReference type="NCBI Taxonomy" id="40754"/>
    <lineage>
        <taxon>Bacteria</taxon>
        <taxon>Pseudomonadati</taxon>
        <taxon>Pseudomonadota</taxon>
        <taxon>Gammaproteobacteria</taxon>
        <taxon>Thiotrichales</taxon>
        <taxon>Thiotrichaceae</taxon>
        <taxon>Thioploca</taxon>
    </lineage>
</organism>
<feature type="region of interest" description="Disordered" evidence="1">
    <location>
        <begin position="226"/>
        <end position="249"/>
    </location>
</feature>
<accession>A0A090BV80</accession>
<sequence length="268" mass="32135">MLSIPPKKWIPPTDLQLSKAQLPTRYDLPSEDPEEPGLPDDFHYYQPQLLRETFCPPDYPPEQIYVATDLNLYYDLQHSTWYKRPDWFAVLGVPRFYEGRELRYSYVIWQEEVAPFLVVELLSEGTESEDLGQTVRDIKQPPTKWQVYEQILQIPYYIVFSRISNELRVFHWQAGRYQALPPHEGRVWLPEIQLGIGLWLGDYQGLERQWLRWYNAQHQWIPTPVEREQQRTQQERQRAEQEHQRAEQEYQRAEQLAAQLRALGIEPK</sequence>
<dbReference type="PANTHER" id="PTHR33352">
    <property type="entry name" value="SLR1095 PROTEIN"/>
    <property type="match status" value="1"/>
</dbReference>
<dbReference type="HOGENOM" id="CLU_075279_2_1_6"/>
<protein>
    <recommendedName>
        <fullName evidence="2">Putative restriction endonuclease domain-containing protein</fullName>
    </recommendedName>
</protein>
<dbReference type="InterPro" id="IPR008538">
    <property type="entry name" value="Uma2"/>
</dbReference>
<name>A0A090BV80_9GAMM</name>
<evidence type="ECO:0000259" key="2">
    <source>
        <dbReference type="Pfam" id="PF05685"/>
    </source>
</evidence>
<gene>
    <name evidence="3" type="ORF">THII_2094</name>
</gene>
<dbReference type="Pfam" id="PF05685">
    <property type="entry name" value="Uma2"/>
    <property type="match status" value="1"/>
</dbReference>
<dbReference type="STRING" id="40754.THII_2094"/>
<evidence type="ECO:0000313" key="4">
    <source>
        <dbReference type="Proteomes" id="UP000031623"/>
    </source>
</evidence>
<dbReference type="AlphaFoldDB" id="A0A090BV80"/>
<dbReference type="PANTHER" id="PTHR33352:SF3">
    <property type="entry name" value="SLR1612 PROTEIN"/>
    <property type="match status" value="1"/>
</dbReference>
<feature type="domain" description="Putative restriction endonuclease" evidence="2">
    <location>
        <begin position="24"/>
        <end position="200"/>
    </location>
</feature>
<keyword evidence="4" id="KW-1185">Reference proteome</keyword>
<dbReference type="EMBL" id="AP014633">
    <property type="protein sequence ID" value="BAP56391.1"/>
    <property type="molecule type" value="Genomic_DNA"/>
</dbReference>
<dbReference type="Proteomes" id="UP000031623">
    <property type="component" value="Chromosome"/>
</dbReference>
<dbReference type="OrthoDB" id="9799703at2"/>
<evidence type="ECO:0000256" key="1">
    <source>
        <dbReference type="SAM" id="MobiDB-lite"/>
    </source>
</evidence>
<dbReference type="CDD" id="cd06260">
    <property type="entry name" value="DUF820-like"/>
    <property type="match status" value="1"/>
</dbReference>
<proteinExistence type="predicted"/>
<reference evidence="3 4" key="1">
    <citation type="journal article" date="2014" name="ISME J.">
        <title>Ecophysiology of Thioploca ingrica as revealed by the complete genome sequence supplemented with proteomic evidence.</title>
        <authorList>
            <person name="Kojima H."/>
            <person name="Ogura Y."/>
            <person name="Yamamoto N."/>
            <person name="Togashi T."/>
            <person name="Mori H."/>
            <person name="Watanabe T."/>
            <person name="Nemoto F."/>
            <person name="Kurokawa K."/>
            <person name="Hayashi T."/>
            <person name="Fukui M."/>
        </authorList>
    </citation>
    <scope>NUCLEOTIDE SEQUENCE [LARGE SCALE GENOMIC DNA]</scope>
</reference>
<evidence type="ECO:0000313" key="3">
    <source>
        <dbReference type="EMBL" id="BAP56391.1"/>
    </source>
</evidence>